<dbReference type="AlphaFoldDB" id="A0A0V1GGD9"/>
<dbReference type="EMBL" id="JYDP01001904">
    <property type="protein sequence ID" value="KRY97634.1"/>
    <property type="molecule type" value="Genomic_DNA"/>
</dbReference>
<name>A0A0V1GGD9_9BILA</name>
<comment type="caution">
    <text evidence="1">The sequence shown here is derived from an EMBL/GenBank/DDBJ whole genome shotgun (WGS) entry which is preliminary data.</text>
</comment>
<sequence length="38" mass="4525">MRFQIDKQYNIYAPFGVAFEKESFLLWLVSLLLPNSVF</sequence>
<accession>A0A0V1GGD9</accession>
<dbReference type="EMBL" id="JYDP01002191">
    <property type="protein sequence ID" value="KRY97244.1"/>
    <property type="molecule type" value="Genomic_DNA"/>
</dbReference>
<organism evidence="1 3">
    <name type="scientific">Trichinella zimbabwensis</name>
    <dbReference type="NCBI Taxonomy" id="268475"/>
    <lineage>
        <taxon>Eukaryota</taxon>
        <taxon>Metazoa</taxon>
        <taxon>Ecdysozoa</taxon>
        <taxon>Nematoda</taxon>
        <taxon>Enoplea</taxon>
        <taxon>Dorylaimia</taxon>
        <taxon>Trichinellida</taxon>
        <taxon>Trichinellidae</taxon>
        <taxon>Trichinella</taxon>
    </lineage>
</organism>
<proteinExistence type="predicted"/>
<evidence type="ECO:0000313" key="3">
    <source>
        <dbReference type="Proteomes" id="UP000055024"/>
    </source>
</evidence>
<evidence type="ECO:0000313" key="2">
    <source>
        <dbReference type="EMBL" id="KRY97634.1"/>
    </source>
</evidence>
<keyword evidence="3" id="KW-1185">Reference proteome</keyword>
<protein>
    <submittedName>
        <fullName evidence="1">Uncharacterized protein</fullName>
    </submittedName>
</protein>
<dbReference type="Proteomes" id="UP000055024">
    <property type="component" value="Unassembled WGS sequence"/>
</dbReference>
<reference evidence="1 3" key="1">
    <citation type="submission" date="2015-01" db="EMBL/GenBank/DDBJ databases">
        <title>Evolution of Trichinella species and genotypes.</title>
        <authorList>
            <person name="Korhonen P.K."/>
            <person name="Edoardo P."/>
            <person name="Giuseppe L.R."/>
            <person name="Gasser R.B."/>
        </authorList>
    </citation>
    <scope>NUCLEOTIDE SEQUENCE [LARGE SCALE GENOMIC DNA]</scope>
    <source>
        <strain evidence="1">ISS1029</strain>
    </source>
</reference>
<gene>
    <name evidence="1" type="ORF">T11_15832</name>
    <name evidence="2" type="ORF">T11_8506</name>
</gene>
<evidence type="ECO:0000313" key="1">
    <source>
        <dbReference type="EMBL" id="KRY97244.1"/>
    </source>
</evidence>